<evidence type="ECO:0000256" key="3">
    <source>
        <dbReference type="ARBA" id="ARBA00022692"/>
    </source>
</evidence>
<dbReference type="GO" id="GO:0006882">
    <property type="term" value="P:intracellular zinc ion homeostasis"/>
    <property type="evidence" value="ECO:0007669"/>
    <property type="project" value="TreeGrafter"/>
</dbReference>
<comment type="similarity">
    <text evidence="2">Belongs to the ADIPOR family.</text>
</comment>
<keyword evidence="4 7" id="KW-1133">Transmembrane helix</keyword>
<evidence type="ECO:0000256" key="2">
    <source>
        <dbReference type="ARBA" id="ARBA00007018"/>
    </source>
</evidence>
<dbReference type="PANTHER" id="PTHR20855:SF52">
    <property type="entry name" value="ADIPONECTIN RECEPTOR PROTEIN"/>
    <property type="match status" value="1"/>
</dbReference>
<evidence type="ECO:0000313" key="9">
    <source>
        <dbReference type="Proteomes" id="UP000758155"/>
    </source>
</evidence>
<dbReference type="GO" id="GO:0016020">
    <property type="term" value="C:membrane"/>
    <property type="evidence" value="ECO:0007669"/>
    <property type="project" value="UniProtKB-SubCell"/>
</dbReference>
<feature type="transmembrane region" description="Helical" evidence="7">
    <location>
        <begin position="172"/>
        <end position="192"/>
    </location>
</feature>
<accession>A0A9P4WUR3</accession>
<dbReference type="GO" id="GO:0046872">
    <property type="term" value="F:metal ion binding"/>
    <property type="evidence" value="ECO:0007669"/>
    <property type="project" value="UniProtKB-KW"/>
</dbReference>
<dbReference type="Pfam" id="PF03006">
    <property type="entry name" value="HlyIII"/>
    <property type="match status" value="1"/>
</dbReference>
<dbReference type="PANTHER" id="PTHR20855">
    <property type="entry name" value="ADIPOR/PROGESTIN RECEPTOR-RELATED"/>
    <property type="match status" value="1"/>
</dbReference>
<dbReference type="OrthoDB" id="529367at2759"/>
<feature type="binding site" evidence="6">
    <location>
        <position position="239"/>
    </location>
    <ligand>
        <name>Zn(2+)</name>
        <dbReference type="ChEBI" id="CHEBI:29105"/>
    </ligand>
</feature>
<keyword evidence="9" id="KW-1185">Reference proteome</keyword>
<feature type="transmembrane region" description="Helical" evidence="7">
    <location>
        <begin position="73"/>
        <end position="91"/>
    </location>
</feature>
<dbReference type="GO" id="GO:0038023">
    <property type="term" value="F:signaling receptor activity"/>
    <property type="evidence" value="ECO:0007669"/>
    <property type="project" value="TreeGrafter"/>
</dbReference>
<name>A0A9P4WUR3_9PLEO</name>
<dbReference type="EMBL" id="SWKV01000016">
    <property type="protein sequence ID" value="KAF3042326.1"/>
    <property type="molecule type" value="Genomic_DNA"/>
</dbReference>
<dbReference type="AlphaFoldDB" id="A0A9P4WUR3"/>
<evidence type="ECO:0000256" key="4">
    <source>
        <dbReference type="ARBA" id="ARBA00022989"/>
    </source>
</evidence>
<feature type="transmembrane region" description="Helical" evidence="7">
    <location>
        <begin position="141"/>
        <end position="160"/>
    </location>
</feature>
<proteinExistence type="inferred from homology"/>
<evidence type="ECO:0000313" key="8">
    <source>
        <dbReference type="EMBL" id="KAF3042326.1"/>
    </source>
</evidence>
<evidence type="ECO:0000256" key="5">
    <source>
        <dbReference type="ARBA" id="ARBA00023136"/>
    </source>
</evidence>
<feature type="transmembrane region" description="Helical" evidence="7">
    <location>
        <begin position="204"/>
        <end position="221"/>
    </location>
</feature>
<evidence type="ECO:0000256" key="7">
    <source>
        <dbReference type="SAM" id="Phobius"/>
    </source>
</evidence>
<keyword evidence="6" id="KW-0479">Metal-binding</keyword>
<keyword evidence="6" id="KW-0862">Zinc</keyword>
<gene>
    <name evidence="8" type="ORF">E8E12_001845</name>
</gene>
<keyword evidence="5 7" id="KW-0472">Membrane</keyword>
<feature type="transmembrane region" description="Helical" evidence="7">
    <location>
        <begin position="241"/>
        <end position="258"/>
    </location>
</feature>
<evidence type="ECO:0000256" key="1">
    <source>
        <dbReference type="ARBA" id="ARBA00004141"/>
    </source>
</evidence>
<evidence type="ECO:0008006" key="10">
    <source>
        <dbReference type="Google" id="ProtNLM"/>
    </source>
</evidence>
<dbReference type="InterPro" id="IPR004254">
    <property type="entry name" value="AdipoR/HlyIII-related"/>
</dbReference>
<feature type="transmembrane region" description="Helical" evidence="7">
    <location>
        <begin position="111"/>
        <end position="129"/>
    </location>
</feature>
<organism evidence="8 9">
    <name type="scientific">Didymella heteroderae</name>
    <dbReference type="NCBI Taxonomy" id="1769908"/>
    <lineage>
        <taxon>Eukaryota</taxon>
        <taxon>Fungi</taxon>
        <taxon>Dikarya</taxon>
        <taxon>Ascomycota</taxon>
        <taxon>Pezizomycotina</taxon>
        <taxon>Dothideomycetes</taxon>
        <taxon>Pleosporomycetidae</taxon>
        <taxon>Pleosporales</taxon>
        <taxon>Pleosporineae</taxon>
        <taxon>Didymellaceae</taxon>
        <taxon>Didymella</taxon>
    </lineage>
</organism>
<sequence>MDDTKESVANTVKALTDKATEVEHKIEEKLTYLWHEIAPWQQDNAYITSGYRPQSNSYVKSWKSLLYIHNETVNIYTHLLGAIAFFITSYFLYGELKPSHEVAVWGNKLDYLGIVFLIWGSFIPVLYYAFEEEPGLMKTYWTMITTLAAGTSVACVHPQFRTPALRPVRALMFVLMGLSAVFPVLHGVRIYGVEHLRKSVGLDWVVLQGVLYIAGAGLYAARIPEKWAPGRFDIWGSSHQIFHVLVVMAAASHLVGLVKAFDYAHSQRAAVDRALAWASSL</sequence>
<reference evidence="8" key="1">
    <citation type="submission" date="2019-04" db="EMBL/GenBank/DDBJ databases">
        <title>Sequencing of skin fungus with MAO and IRED activity.</title>
        <authorList>
            <person name="Marsaioli A.J."/>
            <person name="Bonatto J.M.C."/>
            <person name="Reis Junior O."/>
        </authorList>
    </citation>
    <scope>NUCLEOTIDE SEQUENCE</scope>
    <source>
        <strain evidence="8">28M1</strain>
    </source>
</reference>
<comment type="caution">
    <text evidence="8">The sequence shown here is derived from an EMBL/GenBank/DDBJ whole genome shotgun (WGS) entry which is preliminary data.</text>
</comment>
<keyword evidence="3 7" id="KW-0812">Transmembrane</keyword>
<protein>
    <recommendedName>
        <fullName evidence="10">HlyIII-domain-containing protein</fullName>
    </recommendedName>
</protein>
<comment type="subcellular location">
    <subcellularLocation>
        <location evidence="1">Membrane</location>
        <topology evidence="1">Multi-pass membrane protein</topology>
    </subcellularLocation>
</comment>
<evidence type="ECO:0000256" key="6">
    <source>
        <dbReference type="PIRSR" id="PIRSR604254-1"/>
    </source>
</evidence>
<feature type="binding site" evidence="6">
    <location>
        <position position="243"/>
    </location>
    <ligand>
        <name>Zn(2+)</name>
        <dbReference type="ChEBI" id="CHEBI:29105"/>
    </ligand>
</feature>
<dbReference type="Proteomes" id="UP000758155">
    <property type="component" value="Unassembled WGS sequence"/>
</dbReference>